<proteinExistence type="predicted"/>
<dbReference type="GeneID" id="64636783"/>
<comment type="caution">
    <text evidence="1">The sequence shown here is derived from an EMBL/GenBank/DDBJ whole genome shotgun (WGS) entry which is preliminary data.</text>
</comment>
<dbReference type="RefSeq" id="XP_041192293.1">
    <property type="nucleotide sequence ID" value="XM_041342767.1"/>
</dbReference>
<sequence length="243" mass="26827">MTIMIISNSGLPAAHSQYRLFLCRPPSEIRWSITPSYCVVQNDMYLPTAGIFRAEPFARPFAHRVKRGSKPNIVLMGSRLPHSPKSEGNEPELAGNVAGMFSIHKKRLAMFLTSSLLLLCDVSIIDNESRDGTLSRSGSCVHYAEVVTSVLCRAIVVGRHVGSTIPGFRFNLLYHATSRDCRCSGQPRILARIHSRSDKSLPVVQVRTSCTHVLQGLREPASYAPESALSYVVYGTAFPILLR</sequence>
<evidence type="ECO:0000313" key="1">
    <source>
        <dbReference type="EMBL" id="KAG1815156.1"/>
    </source>
</evidence>
<organism evidence="1 2">
    <name type="scientific">Suillus subaureus</name>
    <dbReference type="NCBI Taxonomy" id="48587"/>
    <lineage>
        <taxon>Eukaryota</taxon>
        <taxon>Fungi</taxon>
        <taxon>Dikarya</taxon>
        <taxon>Basidiomycota</taxon>
        <taxon>Agaricomycotina</taxon>
        <taxon>Agaricomycetes</taxon>
        <taxon>Agaricomycetidae</taxon>
        <taxon>Boletales</taxon>
        <taxon>Suillineae</taxon>
        <taxon>Suillaceae</taxon>
        <taxon>Suillus</taxon>
    </lineage>
</organism>
<name>A0A9P7JCT9_9AGAM</name>
<reference evidence="1" key="1">
    <citation type="journal article" date="2020" name="New Phytol.">
        <title>Comparative genomics reveals dynamic genome evolution in host specialist ectomycorrhizal fungi.</title>
        <authorList>
            <person name="Lofgren L.A."/>
            <person name="Nguyen N.H."/>
            <person name="Vilgalys R."/>
            <person name="Ruytinx J."/>
            <person name="Liao H.L."/>
            <person name="Branco S."/>
            <person name="Kuo A."/>
            <person name="LaButti K."/>
            <person name="Lipzen A."/>
            <person name="Andreopoulos W."/>
            <person name="Pangilinan J."/>
            <person name="Riley R."/>
            <person name="Hundley H."/>
            <person name="Na H."/>
            <person name="Barry K."/>
            <person name="Grigoriev I.V."/>
            <person name="Stajich J.E."/>
            <person name="Kennedy P.G."/>
        </authorList>
    </citation>
    <scope>NUCLEOTIDE SEQUENCE</scope>
    <source>
        <strain evidence="1">MN1</strain>
    </source>
</reference>
<protein>
    <submittedName>
        <fullName evidence="1">Uncharacterized protein</fullName>
    </submittedName>
</protein>
<dbReference type="AlphaFoldDB" id="A0A9P7JCT9"/>
<dbReference type="EMBL" id="JABBWG010000019">
    <property type="protein sequence ID" value="KAG1815156.1"/>
    <property type="molecule type" value="Genomic_DNA"/>
</dbReference>
<gene>
    <name evidence="1" type="ORF">BJ212DRAFT_259345</name>
</gene>
<accession>A0A9P7JCT9</accession>
<keyword evidence="2" id="KW-1185">Reference proteome</keyword>
<evidence type="ECO:0000313" key="2">
    <source>
        <dbReference type="Proteomes" id="UP000807769"/>
    </source>
</evidence>
<dbReference type="Proteomes" id="UP000807769">
    <property type="component" value="Unassembled WGS sequence"/>
</dbReference>